<protein>
    <recommendedName>
        <fullName evidence="1">DNA topoisomerase</fullName>
        <ecNumber evidence="1">5.6.2.1</ecNumber>
    </recommendedName>
</protein>
<keyword evidence="1" id="KW-0413">Isomerase</keyword>
<dbReference type="GO" id="GO:0006265">
    <property type="term" value="P:DNA topological change"/>
    <property type="evidence" value="ECO:0007669"/>
    <property type="project" value="InterPro"/>
</dbReference>
<proteinExistence type="inferred from homology"/>
<organism evidence="3 4">
    <name type="scientific">Polarella glacialis</name>
    <name type="common">Dinoflagellate</name>
    <dbReference type="NCBI Taxonomy" id="89957"/>
    <lineage>
        <taxon>Eukaryota</taxon>
        <taxon>Sar</taxon>
        <taxon>Alveolata</taxon>
        <taxon>Dinophyceae</taxon>
        <taxon>Suessiales</taxon>
        <taxon>Suessiaceae</taxon>
        <taxon>Polarella</taxon>
    </lineage>
</organism>
<feature type="non-terminal residue" evidence="3">
    <location>
        <position position="74"/>
    </location>
</feature>
<evidence type="ECO:0000313" key="3">
    <source>
        <dbReference type="EMBL" id="CAE8619309.1"/>
    </source>
</evidence>
<evidence type="ECO:0000313" key="4">
    <source>
        <dbReference type="Proteomes" id="UP000654075"/>
    </source>
</evidence>
<dbReference type="GO" id="GO:0006281">
    <property type="term" value="P:DNA repair"/>
    <property type="evidence" value="ECO:0007669"/>
    <property type="project" value="TreeGrafter"/>
</dbReference>
<evidence type="ECO:0000259" key="2">
    <source>
        <dbReference type="PROSITE" id="PS52039"/>
    </source>
</evidence>
<feature type="non-terminal residue" evidence="3">
    <location>
        <position position="1"/>
    </location>
</feature>
<dbReference type="GO" id="GO:0006310">
    <property type="term" value="P:DNA recombination"/>
    <property type="evidence" value="ECO:0007669"/>
    <property type="project" value="TreeGrafter"/>
</dbReference>
<dbReference type="SUPFAM" id="SSF56712">
    <property type="entry name" value="Prokaryotic type I DNA topoisomerase"/>
    <property type="match status" value="1"/>
</dbReference>
<dbReference type="InterPro" id="IPR000380">
    <property type="entry name" value="Topo_IA"/>
</dbReference>
<feature type="domain" description="Topo IA-type catalytic" evidence="2">
    <location>
        <begin position="1"/>
        <end position="74"/>
    </location>
</feature>
<dbReference type="Pfam" id="PF01131">
    <property type="entry name" value="Topoisom_bac"/>
    <property type="match status" value="1"/>
</dbReference>
<dbReference type="Proteomes" id="UP000654075">
    <property type="component" value="Unassembled WGS sequence"/>
</dbReference>
<comment type="catalytic activity">
    <reaction evidence="1">
        <text>ATP-independent breakage of single-stranded DNA, followed by passage and rejoining.</text>
        <dbReference type="EC" id="5.6.2.1"/>
    </reaction>
</comment>
<dbReference type="GO" id="GO:0003917">
    <property type="term" value="F:DNA topoisomerase type I (single strand cut, ATP-independent) activity"/>
    <property type="evidence" value="ECO:0007669"/>
    <property type="project" value="UniProtKB-EC"/>
</dbReference>
<keyword evidence="1" id="KW-0238">DNA-binding</keyword>
<sequence length="74" mass="7969">VVVGCDRQEQTIEPPSGLNTWALLKSCSSKLGLGPLQCMQIAKSLYHGGFITYPCTTATSYPSSVDLAELVQQH</sequence>
<dbReference type="PANTHER" id="PTHR11390">
    <property type="entry name" value="PROKARYOTIC DNA TOPOISOMERASE"/>
    <property type="match status" value="1"/>
</dbReference>
<dbReference type="InterPro" id="IPR023405">
    <property type="entry name" value="Topo_IA_core_domain"/>
</dbReference>
<comment type="caution">
    <text evidence="3">The sequence shown here is derived from an EMBL/GenBank/DDBJ whole genome shotgun (WGS) entry which is preliminary data.</text>
</comment>
<dbReference type="Gene3D" id="1.10.290.10">
    <property type="entry name" value="Topoisomerase I, domain 4"/>
    <property type="match status" value="1"/>
</dbReference>
<dbReference type="InterPro" id="IPR013497">
    <property type="entry name" value="Topo_IA_cen"/>
</dbReference>
<dbReference type="PANTHER" id="PTHR11390:SF20">
    <property type="entry name" value="DNA TOPOISOMERASE 3-BETA-1"/>
    <property type="match status" value="1"/>
</dbReference>
<dbReference type="EC" id="5.6.2.1" evidence="1"/>
<keyword evidence="1" id="KW-0799">Topoisomerase</keyword>
<dbReference type="InterPro" id="IPR013826">
    <property type="entry name" value="Topo_IA_cen_sub3"/>
</dbReference>
<dbReference type="GO" id="GO:0003677">
    <property type="term" value="F:DNA binding"/>
    <property type="evidence" value="ECO:0007669"/>
    <property type="project" value="UniProtKB-KW"/>
</dbReference>
<keyword evidence="4" id="KW-1185">Reference proteome</keyword>
<dbReference type="EMBL" id="CAJNNV010026954">
    <property type="protein sequence ID" value="CAE8619309.1"/>
    <property type="molecule type" value="Genomic_DNA"/>
</dbReference>
<evidence type="ECO:0000256" key="1">
    <source>
        <dbReference type="RuleBase" id="RU362092"/>
    </source>
</evidence>
<name>A0A813G363_POLGL</name>
<comment type="function">
    <text evidence="1">Introduces a single-strand break via transesterification at a target site in duplex DNA. Releases the supercoiling and torsional tension of DNA introduced during the DNA replication and transcription by transiently cleaving and rejoining one strand of the DNA duplex. The scissile phosphodiester is attacked by the catalytic tyrosine of the enzyme, resulting in the formation of a DNA-(5'-phosphotyrosyl)-enzyme intermediate and the expulsion of a 3'-OH DNA strand.</text>
</comment>
<dbReference type="AlphaFoldDB" id="A0A813G363"/>
<accession>A0A813G363</accession>
<dbReference type="GO" id="GO:0005634">
    <property type="term" value="C:nucleus"/>
    <property type="evidence" value="ECO:0007669"/>
    <property type="project" value="TreeGrafter"/>
</dbReference>
<dbReference type="PROSITE" id="PS52039">
    <property type="entry name" value="TOPO_IA_2"/>
    <property type="match status" value="1"/>
</dbReference>
<comment type="similarity">
    <text evidence="1">Belongs to the type IA topoisomerase family.</text>
</comment>
<gene>
    <name evidence="3" type="ORF">PGLA1383_LOCUS36901</name>
</gene>
<reference evidence="3" key="1">
    <citation type="submission" date="2021-02" db="EMBL/GenBank/DDBJ databases">
        <authorList>
            <person name="Dougan E. K."/>
            <person name="Rhodes N."/>
            <person name="Thang M."/>
            <person name="Chan C."/>
        </authorList>
    </citation>
    <scope>NUCLEOTIDE SEQUENCE</scope>
</reference>